<dbReference type="GO" id="GO:0043138">
    <property type="term" value="F:3'-5' DNA helicase activity"/>
    <property type="evidence" value="ECO:0007669"/>
    <property type="project" value="TreeGrafter"/>
</dbReference>
<dbReference type="GO" id="GO:0003676">
    <property type="term" value="F:nucleic acid binding"/>
    <property type="evidence" value="ECO:0007669"/>
    <property type="project" value="InterPro"/>
</dbReference>
<gene>
    <name evidence="5" type="ORF">SAMN00808754_1768</name>
</gene>
<dbReference type="Pfam" id="PF00270">
    <property type="entry name" value="DEAD"/>
    <property type="match status" value="1"/>
</dbReference>
<dbReference type="Pfam" id="PF09369">
    <property type="entry name" value="MZB"/>
    <property type="match status" value="1"/>
</dbReference>
<reference evidence="5 6" key="1">
    <citation type="submission" date="2017-04" db="EMBL/GenBank/DDBJ databases">
        <authorList>
            <person name="Afonso C.L."/>
            <person name="Miller P.J."/>
            <person name="Scott M.A."/>
            <person name="Spackman E."/>
            <person name="Goraichik I."/>
            <person name="Dimitrov K.M."/>
            <person name="Suarez D.L."/>
            <person name="Swayne D.E."/>
        </authorList>
    </citation>
    <scope>NUCLEOTIDE SEQUENCE [LARGE SCALE GENOMIC DNA]</scope>
    <source>
        <strain evidence="5 6">ToBE</strain>
    </source>
</reference>
<keyword evidence="2" id="KW-0067">ATP-binding</keyword>
<evidence type="ECO:0000259" key="3">
    <source>
        <dbReference type="PROSITE" id="PS51192"/>
    </source>
</evidence>
<dbReference type="EMBL" id="LT838272">
    <property type="protein sequence ID" value="SMB97141.1"/>
    <property type="molecule type" value="Genomic_DNA"/>
</dbReference>
<dbReference type="Pfam" id="PF00271">
    <property type="entry name" value="Helicase_C"/>
    <property type="match status" value="1"/>
</dbReference>
<dbReference type="Pfam" id="PF22982">
    <property type="entry name" value="WHD_HRQ1"/>
    <property type="match status" value="1"/>
</dbReference>
<evidence type="ECO:0000259" key="4">
    <source>
        <dbReference type="PROSITE" id="PS51194"/>
    </source>
</evidence>
<dbReference type="PROSITE" id="PS51192">
    <property type="entry name" value="HELICASE_ATP_BIND_1"/>
    <property type="match status" value="1"/>
</dbReference>
<keyword evidence="6" id="KW-1185">Reference proteome</keyword>
<dbReference type="PROSITE" id="PS51194">
    <property type="entry name" value="HELICASE_CTER"/>
    <property type="match status" value="1"/>
</dbReference>
<dbReference type="SMART" id="SM00487">
    <property type="entry name" value="DEXDc"/>
    <property type="match status" value="1"/>
</dbReference>
<dbReference type="Gene3D" id="3.40.50.300">
    <property type="entry name" value="P-loop containing nucleotide triphosphate hydrolases"/>
    <property type="match status" value="2"/>
</dbReference>
<evidence type="ECO:0000313" key="6">
    <source>
        <dbReference type="Proteomes" id="UP000192569"/>
    </source>
</evidence>
<keyword evidence="5" id="KW-0378">Hydrolase</keyword>
<sequence length="755" mass="83624">MSSKIKQFLSAVRYQQWYRGQIYAVVEEPGREAVYASLEPPLPKPIERYLSAKGIQLYRHQAEVCEKVRQGLNVVLTTPTASGKSLAFSLPVLEALLSDMAATALYLYPLKALAYDQLKTLRALEDGTGIRLHSAVYDGDTPKEERATIRRRSRLILSNPHAFHQYLSWHKLWKQFLRNLRFVIIDEAHWYRGVYGSNVAFFIRRLRRVLDYYGSDPQFILASATMADPLEHARKLVGKDFVLISADGSSRGKKTYVLWDAGAHPSRSEHRQAADLFAFCVSQGFQTLCFTASRKMAELTARWAGAEVEGVAAYRAGYLPEERRRLERDLKQCHLKGIAATNALELGVDIGGLDAVVIAGWPGTVASFRQQSGRAGRSGQESLVVQVFFNSPLDGYLLRNYRYIFDAPSEQAVISLDNEHILKNHLKCAAEELPLTQVDEKWFGPAYASAVKALVGEGELTVVRTGTGSHQKTSNAEIYVRPRGSAAQEVKLSPFEEGEFKVVCDGEILEVIDRRRALLEAHPGAIFLHQAEPYRIKELDLTRGIVLVEPAPGDLYTTTLSETEVVVKEVLGCRHLGRVELAWGKVAVSEKVYAYLVKRFDRVVAKEDVRGIPPIEFETIAVWCRIVVPPSLGGSLAGGLHAAEHALIAVTPLMAMCDRWDVGGYSTAHGPGGKPNIFIYDGFSGGTGIAERLYRCYGELAARALELVSGCNCQDGCPRCIMSPKCGNNNEPLDKKMCLHLLGIVSRDAAGPRES</sequence>
<dbReference type="InterPro" id="IPR014001">
    <property type="entry name" value="Helicase_ATP-bd"/>
</dbReference>
<keyword evidence="5" id="KW-0347">Helicase</keyword>
<dbReference type="InterPro" id="IPR001650">
    <property type="entry name" value="Helicase_C-like"/>
</dbReference>
<dbReference type="SMART" id="SM00490">
    <property type="entry name" value="HELICc"/>
    <property type="match status" value="1"/>
</dbReference>
<dbReference type="Proteomes" id="UP000192569">
    <property type="component" value="Chromosome I"/>
</dbReference>
<dbReference type="SUPFAM" id="SSF52540">
    <property type="entry name" value="P-loop containing nucleoside triphosphate hydrolases"/>
    <property type="match status" value="1"/>
</dbReference>
<protein>
    <submittedName>
        <fullName evidence="5">DEAD/DEAH box helicase domain-containing protein</fullName>
    </submittedName>
</protein>
<dbReference type="RefSeq" id="WP_172839121.1">
    <property type="nucleotide sequence ID" value="NZ_LT838272.1"/>
</dbReference>
<organism evidence="5 6">
    <name type="scientific">Thermanaeromonas toyohensis ToBE</name>
    <dbReference type="NCBI Taxonomy" id="698762"/>
    <lineage>
        <taxon>Bacteria</taxon>
        <taxon>Bacillati</taxon>
        <taxon>Bacillota</taxon>
        <taxon>Clostridia</taxon>
        <taxon>Neomoorellales</taxon>
        <taxon>Neomoorellaceae</taxon>
        <taxon>Thermanaeromonas</taxon>
    </lineage>
</organism>
<dbReference type="AlphaFoldDB" id="A0A1W1VVK8"/>
<dbReference type="GO" id="GO:0005524">
    <property type="term" value="F:ATP binding"/>
    <property type="evidence" value="ECO:0007669"/>
    <property type="project" value="UniProtKB-KW"/>
</dbReference>
<name>A0A1W1VVK8_9FIRM</name>
<dbReference type="PANTHER" id="PTHR47957:SF3">
    <property type="entry name" value="ATP-DEPENDENT HELICASE HRQ1"/>
    <property type="match status" value="1"/>
</dbReference>
<dbReference type="InterPro" id="IPR027417">
    <property type="entry name" value="P-loop_NTPase"/>
</dbReference>
<dbReference type="GO" id="GO:0006289">
    <property type="term" value="P:nucleotide-excision repair"/>
    <property type="evidence" value="ECO:0007669"/>
    <property type="project" value="TreeGrafter"/>
</dbReference>
<evidence type="ECO:0000313" key="5">
    <source>
        <dbReference type="EMBL" id="SMB97141.1"/>
    </source>
</evidence>
<proteinExistence type="predicted"/>
<feature type="domain" description="Helicase ATP-binding" evidence="3">
    <location>
        <begin position="65"/>
        <end position="244"/>
    </location>
</feature>
<dbReference type="InterPro" id="IPR055227">
    <property type="entry name" value="HRQ1_WHD"/>
</dbReference>
<evidence type="ECO:0000256" key="1">
    <source>
        <dbReference type="ARBA" id="ARBA00022741"/>
    </source>
</evidence>
<dbReference type="PANTHER" id="PTHR47957">
    <property type="entry name" value="ATP-DEPENDENT HELICASE HRQ1"/>
    <property type="match status" value="1"/>
</dbReference>
<evidence type="ECO:0000256" key="2">
    <source>
        <dbReference type="ARBA" id="ARBA00022840"/>
    </source>
</evidence>
<dbReference type="CDD" id="cd17923">
    <property type="entry name" value="DEXHc_Hrq1-like"/>
    <property type="match status" value="1"/>
</dbReference>
<dbReference type="CDD" id="cd18797">
    <property type="entry name" value="SF2_C_Hrq"/>
    <property type="match status" value="1"/>
</dbReference>
<accession>A0A1W1VVK8</accession>
<dbReference type="InterPro" id="IPR018973">
    <property type="entry name" value="MZB"/>
</dbReference>
<feature type="domain" description="Helicase C-terminal" evidence="4">
    <location>
        <begin position="272"/>
        <end position="420"/>
    </location>
</feature>
<dbReference type="STRING" id="698762.SAMN00808754_1768"/>
<dbReference type="InterPro" id="IPR011545">
    <property type="entry name" value="DEAD/DEAH_box_helicase_dom"/>
</dbReference>
<dbReference type="GO" id="GO:0036297">
    <property type="term" value="P:interstrand cross-link repair"/>
    <property type="evidence" value="ECO:0007669"/>
    <property type="project" value="TreeGrafter"/>
</dbReference>
<keyword evidence="1" id="KW-0547">Nucleotide-binding</keyword>